<name>A0A1B1YH28_THEST</name>
<keyword evidence="2 8" id="KW-0028">Amino-acid biosynthesis</keyword>
<comment type="subcellular location">
    <subcellularLocation>
        <location evidence="8">Cytoplasm</location>
    </subcellularLocation>
</comment>
<dbReference type="Gene3D" id="3.40.1160.10">
    <property type="entry name" value="Acetylglutamate kinase-like"/>
    <property type="match status" value="1"/>
</dbReference>
<comment type="catalytic activity">
    <reaction evidence="8">
        <text>L-glutamate + ATP = L-glutamyl 5-phosphate + ADP</text>
        <dbReference type="Rhea" id="RHEA:14877"/>
        <dbReference type="ChEBI" id="CHEBI:29985"/>
        <dbReference type="ChEBI" id="CHEBI:30616"/>
        <dbReference type="ChEBI" id="CHEBI:58274"/>
        <dbReference type="ChEBI" id="CHEBI:456216"/>
        <dbReference type="EC" id="2.7.2.11"/>
    </reaction>
</comment>
<gene>
    <name evidence="8" type="primary">proB</name>
    <name evidence="10" type="ORF">CSTERTH_12320</name>
</gene>
<dbReference type="GO" id="GO:0005829">
    <property type="term" value="C:cytosol"/>
    <property type="evidence" value="ECO:0007669"/>
    <property type="project" value="TreeGrafter"/>
</dbReference>
<feature type="binding site" evidence="8">
    <location>
        <position position="145"/>
    </location>
    <ligand>
        <name>substrate</name>
    </ligand>
</feature>
<keyword evidence="1 8" id="KW-0963">Cytoplasm</keyword>
<evidence type="ECO:0000256" key="8">
    <source>
        <dbReference type="HAMAP-Rule" id="MF_00456"/>
    </source>
</evidence>
<sequence>MEELRREYLKDVKRIVIKVGTSTLTHETGRINLLRMDRLAMTISELINEGYEVILVSSGAIGVGMGKLSLKERPQVMGMKQALAAIGQCELMNIYSKMFASYNQIVAQILLTKNDVDDDIKKRNIENTFEHLLEKHVLPIVNENDTVSTDEISSMDHFGDNDTLSAVVAKLVNADLLIILSDINGFYDSDPRENKNSKLIDTVTEIDDRVMRCAGGEGTKLGTGGMVTKLNAAKIVINAGIHMVLANGCDPFIIFDILRGEKIGTFFVAKR</sequence>
<dbReference type="GO" id="GO:0055129">
    <property type="term" value="P:L-proline biosynthetic process"/>
    <property type="evidence" value="ECO:0007669"/>
    <property type="project" value="UniProtKB-UniRule"/>
</dbReference>
<dbReference type="PANTHER" id="PTHR43654">
    <property type="entry name" value="GLUTAMATE 5-KINASE"/>
    <property type="match status" value="1"/>
</dbReference>
<accession>A0A1B1YH28</accession>
<dbReference type="InterPro" id="IPR036393">
    <property type="entry name" value="AceGlu_kinase-like_sf"/>
</dbReference>
<comment type="pathway">
    <text evidence="8">Amino-acid biosynthesis; L-proline biosynthesis; L-glutamate 5-semialdehyde from L-glutamate: step 1/2.</text>
</comment>
<feature type="domain" description="Aspartate/glutamate/uridylate kinase" evidence="9">
    <location>
        <begin position="13"/>
        <end position="247"/>
    </location>
</feature>
<keyword evidence="7 8" id="KW-0067">ATP-binding</keyword>
<dbReference type="InterPro" id="IPR011529">
    <property type="entry name" value="Glu_5kinase"/>
</dbReference>
<dbReference type="PROSITE" id="PS00902">
    <property type="entry name" value="GLUTAMATE_5_KINASE"/>
    <property type="match status" value="1"/>
</dbReference>
<keyword evidence="4 8" id="KW-0808">Transferase</keyword>
<dbReference type="PRINTS" id="PR00474">
    <property type="entry name" value="GLU5KINASE"/>
</dbReference>
<feature type="binding site" evidence="8">
    <location>
        <begin position="223"/>
        <end position="229"/>
    </location>
    <ligand>
        <name>ATP</name>
        <dbReference type="ChEBI" id="CHEBI:30616"/>
    </ligand>
</feature>
<organism evidence="10 11">
    <name type="scientific">Thermoclostridium stercorarium subsp. thermolacticum DSM 2910</name>
    <dbReference type="NCBI Taxonomy" id="1121336"/>
    <lineage>
        <taxon>Bacteria</taxon>
        <taxon>Bacillati</taxon>
        <taxon>Bacillota</taxon>
        <taxon>Clostridia</taxon>
        <taxon>Eubacteriales</taxon>
        <taxon>Oscillospiraceae</taxon>
        <taxon>Thermoclostridium</taxon>
    </lineage>
</organism>
<dbReference type="InterPro" id="IPR041739">
    <property type="entry name" value="G5K_ProB"/>
</dbReference>
<reference evidence="10 11" key="1">
    <citation type="submission" date="2016-02" db="EMBL/GenBank/DDBJ databases">
        <title>Comparison of Clostridium stercorarium subspecies using comparative genomics and transcriptomics.</title>
        <authorList>
            <person name="Schellenberg J."/>
            <person name="Thallinger G."/>
            <person name="Levin D.B."/>
            <person name="Zhang X."/>
            <person name="Alvare G."/>
            <person name="Fristensky B."/>
            <person name="Sparling R."/>
        </authorList>
    </citation>
    <scope>NUCLEOTIDE SEQUENCE [LARGE SCALE GENOMIC DNA]</scope>
    <source>
        <strain evidence="10 11">DSM 2910</strain>
    </source>
</reference>
<dbReference type="CDD" id="cd04242">
    <property type="entry name" value="AAK_G5K_ProB"/>
    <property type="match status" value="1"/>
</dbReference>
<dbReference type="SUPFAM" id="SSF53633">
    <property type="entry name" value="Carbamate kinase-like"/>
    <property type="match status" value="1"/>
</dbReference>
<dbReference type="HAMAP" id="MF_00456">
    <property type="entry name" value="ProB"/>
    <property type="match status" value="1"/>
</dbReference>
<dbReference type="UniPathway" id="UPA00098">
    <property type="reaction ID" value="UER00359"/>
</dbReference>
<dbReference type="GO" id="GO:0004349">
    <property type="term" value="F:glutamate 5-kinase activity"/>
    <property type="evidence" value="ECO:0007669"/>
    <property type="project" value="UniProtKB-UniRule"/>
</dbReference>
<dbReference type="GO" id="GO:0005524">
    <property type="term" value="F:ATP binding"/>
    <property type="evidence" value="ECO:0007669"/>
    <property type="project" value="UniProtKB-KW"/>
</dbReference>
<dbReference type="Pfam" id="PF00696">
    <property type="entry name" value="AA_kinase"/>
    <property type="match status" value="1"/>
</dbReference>
<feature type="binding site" evidence="8">
    <location>
        <begin position="181"/>
        <end position="182"/>
    </location>
    <ligand>
        <name>ATP</name>
        <dbReference type="ChEBI" id="CHEBI:30616"/>
    </ligand>
</feature>
<evidence type="ECO:0000256" key="7">
    <source>
        <dbReference type="ARBA" id="ARBA00022840"/>
    </source>
</evidence>
<feature type="binding site" evidence="8">
    <location>
        <position position="18"/>
    </location>
    <ligand>
        <name>ATP</name>
        <dbReference type="ChEBI" id="CHEBI:30616"/>
    </ligand>
</feature>
<dbReference type="EC" id="2.7.2.11" evidence="8"/>
<evidence type="ECO:0000256" key="6">
    <source>
        <dbReference type="ARBA" id="ARBA00022777"/>
    </source>
</evidence>
<dbReference type="NCBIfam" id="TIGR01027">
    <property type="entry name" value="proB"/>
    <property type="match status" value="1"/>
</dbReference>
<dbReference type="PIRSF" id="PIRSF000729">
    <property type="entry name" value="GK"/>
    <property type="match status" value="1"/>
</dbReference>
<keyword evidence="3 8" id="KW-0641">Proline biosynthesis</keyword>
<evidence type="ECO:0000259" key="9">
    <source>
        <dbReference type="Pfam" id="PF00696"/>
    </source>
</evidence>
<dbReference type="Proteomes" id="UP000092971">
    <property type="component" value="Chromosome"/>
</dbReference>
<evidence type="ECO:0000256" key="4">
    <source>
        <dbReference type="ARBA" id="ARBA00022679"/>
    </source>
</evidence>
<proteinExistence type="inferred from homology"/>
<feature type="binding site" evidence="8">
    <location>
        <position position="161"/>
    </location>
    <ligand>
        <name>substrate</name>
    </ligand>
</feature>
<comment type="similarity">
    <text evidence="8">Belongs to the glutamate 5-kinase family.</text>
</comment>
<evidence type="ECO:0000256" key="3">
    <source>
        <dbReference type="ARBA" id="ARBA00022650"/>
    </source>
</evidence>
<dbReference type="InterPro" id="IPR001057">
    <property type="entry name" value="Glu/AcGlu_kinase"/>
</dbReference>
<evidence type="ECO:0000256" key="1">
    <source>
        <dbReference type="ARBA" id="ARBA00022490"/>
    </source>
</evidence>
<dbReference type="FunFam" id="3.40.1160.10:FF:000018">
    <property type="entry name" value="Glutamate 5-kinase"/>
    <property type="match status" value="1"/>
</dbReference>
<dbReference type="OrthoDB" id="9804434at2"/>
<dbReference type="PANTHER" id="PTHR43654:SF1">
    <property type="entry name" value="ISOPENTENYL PHOSPHATE KINASE"/>
    <property type="match status" value="1"/>
</dbReference>
<dbReference type="AlphaFoldDB" id="A0A1B1YH28"/>
<dbReference type="InterPro" id="IPR001048">
    <property type="entry name" value="Asp/Glu/Uridylate_kinase"/>
</dbReference>
<evidence type="ECO:0000256" key="5">
    <source>
        <dbReference type="ARBA" id="ARBA00022741"/>
    </source>
</evidence>
<evidence type="ECO:0000313" key="10">
    <source>
        <dbReference type="EMBL" id="ANX00075.1"/>
    </source>
</evidence>
<dbReference type="EMBL" id="CP014672">
    <property type="protein sequence ID" value="ANX00075.1"/>
    <property type="molecule type" value="Genomic_DNA"/>
</dbReference>
<evidence type="ECO:0000256" key="2">
    <source>
        <dbReference type="ARBA" id="ARBA00022605"/>
    </source>
</evidence>
<feature type="binding site" evidence="8">
    <location>
        <position position="58"/>
    </location>
    <ligand>
        <name>substrate</name>
    </ligand>
</feature>
<keyword evidence="5 8" id="KW-0547">Nucleotide-binding</keyword>
<protein>
    <recommendedName>
        <fullName evidence="8">Glutamate 5-kinase</fullName>
        <ecNumber evidence="8">2.7.2.11</ecNumber>
    </recommendedName>
    <alternativeName>
        <fullName evidence="8">Gamma-glutamyl kinase</fullName>
        <shortName evidence="8">GK</shortName>
    </alternativeName>
</protein>
<dbReference type="InterPro" id="IPR019797">
    <property type="entry name" value="Glutamate_5-kinase_CS"/>
</dbReference>
<comment type="function">
    <text evidence="8">Catalyzes the transfer of a phosphate group to glutamate to form L-glutamate 5-phosphate.</text>
</comment>
<dbReference type="InterPro" id="IPR005715">
    <property type="entry name" value="Glu_5kinase/COase_Synthase"/>
</dbReference>
<evidence type="ECO:0000313" key="11">
    <source>
        <dbReference type="Proteomes" id="UP000092971"/>
    </source>
</evidence>
<keyword evidence="6 8" id="KW-0418">Kinase</keyword>